<dbReference type="Pfam" id="PF10607">
    <property type="entry name" value="CTLH"/>
    <property type="match status" value="1"/>
</dbReference>
<dbReference type="GO" id="GO:0005634">
    <property type="term" value="C:nucleus"/>
    <property type="evidence" value="ECO:0007669"/>
    <property type="project" value="TreeGrafter"/>
</dbReference>
<dbReference type="InterPro" id="IPR044063">
    <property type="entry name" value="ZF_RING_GID"/>
</dbReference>
<name>G8BRF1_TETPH</name>
<dbReference type="KEGG" id="tpf:TPHA_0C01710"/>
<dbReference type="PANTHER" id="PTHR12170">
    <property type="entry name" value="MACROPHAGE ERYTHROBLAST ATTACHER-RELATED"/>
    <property type="match status" value="1"/>
</dbReference>
<dbReference type="HOGENOM" id="CLU_020227_2_0_1"/>
<feature type="zinc finger region" description="RING-Gid-type" evidence="9">
    <location>
        <begin position="357"/>
        <end position="400"/>
    </location>
</feature>
<dbReference type="CDD" id="cd16652">
    <property type="entry name" value="dRING_Rmd5p-like"/>
    <property type="match status" value="1"/>
</dbReference>
<evidence type="ECO:0000256" key="6">
    <source>
        <dbReference type="ARBA" id="ARBA00061136"/>
    </source>
</evidence>
<dbReference type="GO" id="GO:0045721">
    <property type="term" value="P:negative regulation of gluconeogenesis"/>
    <property type="evidence" value="ECO:0007669"/>
    <property type="project" value="EnsemblFungi"/>
</dbReference>
<evidence type="ECO:0000313" key="13">
    <source>
        <dbReference type="Proteomes" id="UP000005666"/>
    </source>
</evidence>
<evidence type="ECO:0000256" key="7">
    <source>
        <dbReference type="ARBA" id="ARBA00075398"/>
    </source>
</evidence>
<dbReference type="Gene3D" id="3.30.40.10">
    <property type="entry name" value="Zinc/RING finger domain, C3HC4 (zinc finger)"/>
    <property type="match status" value="1"/>
</dbReference>
<keyword evidence="4 9" id="KW-0863">Zinc-finger</keyword>
<evidence type="ECO:0000259" key="11">
    <source>
        <dbReference type="PROSITE" id="PS51867"/>
    </source>
</evidence>
<dbReference type="GO" id="GO:0008270">
    <property type="term" value="F:zinc ion binding"/>
    <property type="evidence" value="ECO:0007669"/>
    <property type="project" value="UniProtKB-KW"/>
</dbReference>
<gene>
    <name evidence="12" type="primary">TPHA0C01710</name>
    <name evidence="12" type="ordered locus">TPHA_0C01710</name>
</gene>
<keyword evidence="10" id="KW-0175">Coiled coil</keyword>
<dbReference type="InterPro" id="IPR037683">
    <property type="entry name" value="Rmd5_dRing"/>
</dbReference>
<evidence type="ECO:0000256" key="5">
    <source>
        <dbReference type="ARBA" id="ARBA00022833"/>
    </source>
</evidence>
<dbReference type="PANTHER" id="PTHR12170:SF3">
    <property type="entry name" value="GH10162P"/>
    <property type="match status" value="1"/>
</dbReference>
<dbReference type="InterPro" id="IPR024964">
    <property type="entry name" value="CTLH/CRA"/>
</dbReference>
<dbReference type="InterPro" id="IPR045098">
    <property type="entry name" value="Fyv10_fam"/>
</dbReference>
<dbReference type="GO" id="GO:0061630">
    <property type="term" value="F:ubiquitin protein ligase activity"/>
    <property type="evidence" value="ECO:0007669"/>
    <property type="project" value="EnsemblFungi"/>
</dbReference>
<dbReference type="SUPFAM" id="SSF57850">
    <property type="entry name" value="RING/U-box"/>
    <property type="match status" value="1"/>
</dbReference>
<evidence type="ECO:0000256" key="10">
    <source>
        <dbReference type="SAM" id="Coils"/>
    </source>
</evidence>
<evidence type="ECO:0000256" key="2">
    <source>
        <dbReference type="ARBA" id="ARBA00022490"/>
    </source>
</evidence>
<organism evidence="12 13">
    <name type="scientific">Tetrapisispora phaffii (strain ATCC 24235 / CBS 4417 / NBRC 1672 / NRRL Y-8282 / UCD 70-5)</name>
    <name type="common">Yeast</name>
    <name type="synonym">Fabospora phaffii</name>
    <dbReference type="NCBI Taxonomy" id="1071381"/>
    <lineage>
        <taxon>Eukaryota</taxon>
        <taxon>Fungi</taxon>
        <taxon>Dikarya</taxon>
        <taxon>Ascomycota</taxon>
        <taxon>Saccharomycotina</taxon>
        <taxon>Saccharomycetes</taxon>
        <taxon>Saccharomycetales</taxon>
        <taxon>Saccharomycetaceae</taxon>
        <taxon>Tetrapisispora</taxon>
    </lineage>
</organism>
<comment type="subcellular location">
    <subcellularLocation>
        <location evidence="1">Cytoplasm</location>
    </subcellularLocation>
</comment>
<dbReference type="EMBL" id="HE612858">
    <property type="protein sequence ID" value="CCE62327.1"/>
    <property type="molecule type" value="Genomic_DNA"/>
</dbReference>
<dbReference type="GeneID" id="11535220"/>
<proteinExistence type="inferred from homology"/>
<keyword evidence="5" id="KW-0862">Zinc</keyword>
<feature type="domain" description="RING-Gid-type" evidence="11">
    <location>
        <begin position="357"/>
        <end position="400"/>
    </location>
</feature>
<dbReference type="PROSITE" id="PS51867">
    <property type="entry name" value="ZF_RING_GID"/>
    <property type="match status" value="1"/>
</dbReference>
<dbReference type="RefSeq" id="XP_003684761.1">
    <property type="nucleotide sequence ID" value="XM_003684713.1"/>
</dbReference>
<comment type="similarity">
    <text evidence="6">Belongs to the RMD5/GID2 family.</text>
</comment>
<dbReference type="GO" id="GO:0034657">
    <property type="term" value="C:GID complex"/>
    <property type="evidence" value="ECO:0007669"/>
    <property type="project" value="EnsemblFungi"/>
</dbReference>
<evidence type="ECO:0000256" key="4">
    <source>
        <dbReference type="ARBA" id="ARBA00022771"/>
    </source>
</evidence>
<evidence type="ECO:0000256" key="9">
    <source>
        <dbReference type="PROSITE-ProRule" id="PRU01215"/>
    </source>
</evidence>
<protein>
    <recommendedName>
        <fullName evidence="8">GID complex catalytic subunit 2</fullName>
    </recommendedName>
    <alternativeName>
        <fullName evidence="7">Glucose-induced degradation protein 2</fullName>
    </alternativeName>
</protein>
<dbReference type="STRING" id="1071381.G8BRF1"/>
<evidence type="ECO:0000256" key="3">
    <source>
        <dbReference type="ARBA" id="ARBA00022723"/>
    </source>
</evidence>
<evidence type="ECO:0000256" key="1">
    <source>
        <dbReference type="ARBA" id="ARBA00004496"/>
    </source>
</evidence>
<evidence type="ECO:0000256" key="8">
    <source>
        <dbReference type="ARBA" id="ARBA00080744"/>
    </source>
</evidence>
<dbReference type="AlphaFoldDB" id="G8BRF1"/>
<dbReference type="GO" id="GO:0043161">
    <property type="term" value="P:proteasome-mediated ubiquitin-dependent protein catabolic process"/>
    <property type="evidence" value="ECO:0007669"/>
    <property type="project" value="EnsemblFungi"/>
</dbReference>
<dbReference type="GO" id="GO:0005777">
    <property type="term" value="C:peroxisome"/>
    <property type="evidence" value="ECO:0007669"/>
    <property type="project" value="EnsemblFungi"/>
</dbReference>
<dbReference type="InterPro" id="IPR013083">
    <property type="entry name" value="Znf_RING/FYVE/PHD"/>
</dbReference>
<dbReference type="eggNOG" id="KOG2817">
    <property type="taxonomic scope" value="Eukaryota"/>
</dbReference>
<dbReference type="FunFam" id="3.30.40.10:FF:000143">
    <property type="entry name" value="Regulator of gluconeogenesis Rmd5"/>
    <property type="match status" value="1"/>
</dbReference>
<sequence length="417" mass="48253">MAHLLNSLDSGYQSFYIDKNKDETWLSRTYNDTHEFKIQLKKLKAHLNKCIQDAEEDELNATGNVKNINNEKEILKRAKKRGLVISKLNKASRQWNNNVTKQVKLSGIQYNKFKNQTNMKSHNGDLDSVYINKISEEYKNDIYLAIGYHIARYGLGEMQTVKRNEIETYLKDVYGLDEKVAAIYISMTEKINNIKTYNTKDCINDYDKNSDIYFEIYLLDIMILIKDKNILTTLEYLRKSTSRSFFNNKSSIIVEKISPFLTKVMLGLEVENIDELLNQQVDICVDLVSKDYCKQNKISFDSSLFSIILSGIISLQFFIKYNNIQKALHVDWTTKNELPFNVKLPESVSKFHSIFICPVLKEETTIENPPYSLPCHHVISRKALDKLSKNGTISFKCPYCPVAATISKTMKVNFILL</sequence>
<keyword evidence="2" id="KW-0963">Cytoplasm</keyword>
<feature type="coiled-coil region" evidence="10">
    <location>
        <begin position="40"/>
        <end position="71"/>
    </location>
</feature>
<accession>G8BRF1</accession>
<keyword evidence="13" id="KW-1185">Reference proteome</keyword>
<dbReference type="Proteomes" id="UP000005666">
    <property type="component" value="Chromosome 3"/>
</dbReference>
<reference evidence="12 13" key="1">
    <citation type="journal article" date="2011" name="Proc. Natl. Acad. Sci. U.S.A.">
        <title>Evolutionary erosion of yeast sex chromosomes by mating-type switching accidents.</title>
        <authorList>
            <person name="Gordon J.L."/>
            <person name="Armisen D."/>
            <person name="Proux-Wera E."/>
            <person name="Oheigeartaigh S.S."/>
            <person name="Byrne K.P."/>
            <person name="Wolfe K.H."/>
        </authorList>
    </citation>
    <scope>NUCLEOTIDE SEQUENCE [LARGE SCALE GENOMIC DNA]</scope>
    <source>
        <strain evidence="13">ATCC 24235 / CBS 4417 / NBRC 1672 / NRRL Y-8282 / UCD 70-5</strain>
    </source>
</reference>
<dbReference type="OrthoDB" id="1933281at2759"/>
<evidence type="ECO:0000313" key="12">
    <source>
        <dbReference type="EMBL" id="CCE62327.1"/>
    </source>
</evidence>
<dbReference type="GO" id="GO:0005829">
    <property type="term" value="C:cytosol"/>
    <property type="evidence" value="ECO:0007669"/>
    <property type="project" value="EnsemblFungi"/>
</dbReference>
<dbReference type="OMA" id="PYSLPCH"/>
<keyword evidence="3" id="KW-0479">Metal-binding</keyword>